<feature type="region of interest" description="Disordered" evidence="1">
    <location>
        <begin position="78"/>
        <end position="97"/>
    </location>
</feature>
<evidence type="ECO:0000256" key="1">
    <source>
        <dbReference type="SAM" id="MobiDB-lite"/>
    </source>
</evidence>
<dbReference type="SUPFAM" id="SSF46565">
    <property type="entry name" value="Chaperone J-domain"/>
    <property type="match status" value="1"/>
</dbReference>
<feature type="domain" description="J" evidence="2">
    <location>
        <begin position="189"/>
        <end position="257"/>
    </location>
</feature>
<feature type="region of interest" description="Disordered" evidence="1">
    <location>
        <begin position="21"/>
        <end position="64"/>
    </location>
</feature>
<dbReference type="PANTHER" id="PTHR44144:SF1">
    <property type="entry name" value="DNAJ HOMOLOG SUBFAMILY C MEMBER 9"/>
    <property type="match status" value="1"/>
</dbReference>
<accession>A0ABR3R116</accession>
<evidence type="ECO:0000313" key="3">
    <source>
        <dbReference type="EMBL" id="KAL1598104.1"/>
    </source>
</evidence>
<dbReference type="InterPro" id="IPR036869">
    <property type="entry name" value="J_dom_sf"/>
</dbReference>
<proteinExistence type="predicted"/>
<dbReference type="SMART" id="SM00271">
    <property type="entry name" value="DnaJ"/>
    <property type="match status" value="1"/>
</dbReference>
<dbReference type="PANTHER" id="PTHR44144">
    <property type="entry name" value="DNAJ HOMOLOG SUBFAMILY C MEMBER 9"/>
    <property type="match status" value="1"/>
</dbReference>
<organism evidence="3 4">
    <name type="scientific">Nothophoma quercina</name>
    <dbReference type="NCBI Taxonomy" id="749835"/>
    <lineage>
        <taxon>Eukaryota</taxon>
        <taxon>Fungi</taxon>
        <taxon>Dikarya</taxon>
        <taxon>Ascomycota</taxon>
        <taxon>Pezizomycotina</taxon>
        <taxon>Dothideomycetes</taxon>
        <taxon>Pleosporomycetidae</taxon>
        <taxon>Pleosporales</taxon>
        <taxon>Pleosporineae</taxon>
        <taxon>Didymellaceae</taxon>
        <taxon>Nothophoma</taxon>
    </lineage>
</organism>
<dbReference type="CDD" id="cd06257">
    <property type="entry name" value="DnaJ"/>
    <property type="match status" value="1"/>
</dbReference>
<dbReference type="Proteomes" id="UP001521222">
    <property type="component" value="Unassembled WGS sequence"/>
</dbReference>
<evidence type="ECO:0000259" key="2">
    <source>
        <dbReference type="PROSITE" id="PS50076"/>
    </source>
</evidence>
<evidence type="ECO:0000313" key="4">
    <source>
        <dbReference type="Proteomes" id="UP001521222"/>
    </source>
</evidence>
<gene>
    <name evidence="3" type="ORF">SLS59_007114</name>
</gene>
<comment type="caution">
    <text evidence="3">The sequence shown here is derived from an EMBL/GenBank/DDBJ whole genome shotgun (WGS) entry which is preliminary data.</text>
</comment>
<dbReference type="EMBL" id="JAKIXB020000024">
    <property type="protein sequence ID" value="KAL1598104.1"/>
    <property type="molecule type" value="Genomic_DNA"/>
</dbReference>
<protein>
    <recommendedName>
        <fullName evidence="2">J domain-containing protein</fullName>
    </recommendedName>
</protein>
<dbReference type="PROSITE" id="PS50076">
    <property type="entry name" value="DNAJ_2"/>
    <property type="match status" value="1"/>
</dbReference>
<dbReference type="InterPro" id="IPR001623">
    <property type="entry name" value="DnaJ_domain"/>
</dbReference>
<sequence length="263" mass="29276">MSDFMEDLLLRLACETPLPRSNAANRRTAGLSTAKPYTRAQAKIEQQARLLPSSPLQSSIPSKKRSRRAEFDIFIDANTVNIPPSPSPKKLKSNARIPLSVRTNLGNEASYPSPREPDRPFPFSRSDPLWANVENYDPLPYYITHPPTPGGPSTTPSPSTSSPPRHSTRTARLPRIASTNPLPPPKDRTLYRVLGLSDWKVSADEIKMAYKKVAVGHHPDKVAEAQREAATHMMQTVNAAKEVLLDNKRRRAYHVSGKLPFTE</sequence>
<keyword evidence="4" id="KW-1185">Reference proteome</keyword>
<dbReference type="InterPro" id="IPR052594">
    <property type="entry name" value="J_domain-containing_protein"/>
</dbReference>
<feature type="compositionally biased region" description="Low complexity" evidence="1">
    <location>
        <begin position="151"/>
        <end position="165"/>
    </location>
</feature>
<dbReference type="Gene3D" id="1.10.287.110">
    <property type="entry name" value="DnaJ domain"/>
    <property type="match status" value="1"/>
</dbReference>
<reference evidence="3 4" key="1">
    <citation type="submission" date="2024-02" db="EMBL/GenBank/DDBJ databases">
        <title>De novo assembly and annotation of 12 fungi associated with fruit tree decline syndrome in Ontario, Canada.</title>
        <authorList>
            <person name="Sulman M."/>
            <person name="Ellouze W."/>
            <person name="Ilyukhin E."/>
        </authorList>
    </citation>
    <scope>NUCLEOTIDE SEQUENCE [LARGE SCALE GENOMIC DNA]</scope>
    <source>
        <strain evidence="3 4">M97-236</strain>
    </source>
</reference>
<feature type="region of interest" description="Disordered" evidence="1">
    <location>
        <begin position="141"/>
        <end position="184"/>
    </location>
</feature>
<dbReference type="Pfam" id="PF00226">
    <property type="entry name" value="DnaJ"/>
    <property type="match status" value="1"/>
</dbReference>
<feature type="compositionally biased region" description="Low complexity" evidence="1">
    <location>
        <begin position="50"/>
        <end position="61"/>
    </location>
</feature>
<name>A0ABR3R116_9PLEO</name>